<comment type="cofactor">
    <cofactor evidence="1 7">
        <name>L-ascorbate</name>
        <dbReference type="ChEBI" id="CHEBI:38290"/>
    </cofactor>
</comment>
<keyword evidence="2 7" id="KW-0479">Metal-binding</keyword>
<feature type="domain" description="Fe2OG dioxygenase" evidence="8">
    <location>
        <begin position="78"/>
        <end position="172"/>
    </location>
</feature>
<sequence>MMFRLSEVLNPSAIEEITSSLDKAPWQDGKITAGWQVRDAKNNEQVPTEAPELGRPRDIVTDALMRHPAFMMAARPKFIMPALFSRYETGMTYGDHIDDPIMMGHRTDLSLTLFLTDPDDYDGGELIIETASGTEAVKLAAGDAVLYPSTSIHRVDPVQSGTRLVAVTWIRSFIRDAGAREILLDLDMTRQALFRQYGPTRECDLLAKTVANLTRCWGDD</sequence>
<dbReference type="InterPro" id="IPR006620">
    <property type="entry name" value="Pro_4_hyd_alph"/>
</dbReference>
<dbReference type="GO" id="GO:0016706">
    <property type="term" value="F:2-oxoglutarate-dependent dioxygenase activity"/>
    <property type="evidence" value="ECO:0007669"/>
    <property type="project" value="UniProtKB-UniRule"/>
</dbReference>
<gene>
    <name evidence="9" type="ORF">ATN84_24360</name>
</gene>
<dbReference type="Proteomes" id="UP000070107">
    <property type="component" value="Unassembled WGS sequence"/>
</dbReference>
<evidence type="ECO:0000313" key="10">
    <source>
        <dbReference type="Proteomes" id="UP000070107"/>
    </source>
</evidence>
<dbReference type="SMART" id="SM00702">
    <property type="entry name" value="P4Hc"/>
    <property type="match status" value="1"/>
</dbReference>
<comment type="cofactor">
    <cofactor evidence="7">
        <name>Fe(2+)</name>
        <dbReference type="ChEBI" id="CHEBI:29033"/>
    </cofactor>
    <text evidence="7">Binds 1 Fe(2+) ion per subunit.</text>
</comment>
<evidence type="ECO:0000256" key="6">
    <source>
        <dbReference type="ARBA" id="ARBA00023004"/>
    </source>
</evidence>
<dbReference type="GO" id="GO:0006879">
    <property type="term" value="P:intracellular iron ion homeostasis"/>
    <property type="evidence" value="ECO:0007669"/>
    <property type="project" value="TreeGrafter"/>
</dbReference>
<dbReference type="GO" id="GO:0006974">
    <property type="term" value="P:DNA damage response"/>
    <property type="evidence" value="ECO:0007669"/>
    <property type="project" value="TreeGrafter"/>
</dbReference>
<feature type="binding site" evidence="7">
    <location>
        <position position="163"/>
    </location>
    <ligand>
        <name>2-oxoglutarate</name>
        <dbReference type="ChEBI" id="CHEBI:16810"/>
    </ligand>
</feature>
<dbReference type="AlphaFoldDB" id="A0A135HXR8"/>
<feature type="binding site" evidence="7">
    <location>
        <position position="96"/>
    </location>
    <ligand>
        <name>Fe cation</name>
        <dbReference type="ChEBI" id="CHEBI:24875"/>
    </ligand>
</feature>
<dbReference type="HAMAP" id="MF_00657">
    <property type="entry name" value="Hydroxyl_YbiX"/>
    <property type="match status" value="1"/>
</dbReference>
<evidence type="ECO:0000256" key="3">
    <source>
        <dbReference type="ARBA" id="ARBA00022896"/>
    </source>
</evidence>
<accession>A0A135HXR8</accession>
<evidence type="ECO:0000256" key="2">
    <source>
        <dbReference type="ARBA" id="ARBA00022723"/>
    </source>
</evidence>
<feature type="binding site" evidence="7">
    <location>
        <position position="98"/>
    </location>
    <ligand>
        <name>Fe cation</name>
        <dbReference type="ChEBI" id="CHEBI:24875"/>
    </ligand>
</feature>
<dbReference type="GO" id="GO:0005506">
    <property type="term" value="F:iron ion binding"/>
    <property type="evidence" value="ECO:0007669"/>
    <property type="project" value="UniProtKB-UniRule"/>
</dbReference>
<feature type="binding site" evidence="7">
    <location>
        <position position="153"/>
    </location>
    <ligand>
        <name>Fe cation</name>
        <dbReference type="ChEBI" id="CHEBI:24875"/>
    </ligand>
</feature>
<dbReference type="Gene3D" id="2.60.120.620">
    <property type="entry name" value="q2cbj1_9rhob like domain"/>
    <property type="match status" value="1"/>
</dbReference>
<keyword evidence="3 7" id="KW-0847">Vitamin C</keyword>
<evidence type="ECO:0000259" key="8">
    <source>
        <dbReference type="PROSITE" id="PS51471"/>
    </source>
</evidence>
<comment type="caution">
    <text evidence="9">The sequence shown here is derived from an EMBL/GenBank/DDBJ whole genome shotgun (WGS) entry which is preliminary data.</text>
</comment>
<dbReference type="PANTHER" id="PTHR41536">
    <property type="entry name" value="PKHD-TYPE HYDROXYLASE YBIX"/>
    <property type="match status" value="1"/>
</dbReference>
<dbReference type="InterPro" id="IPR044862">
    <property type="entry name" value="Pro_4_hyd_alph_FE2OG_OXY"/>
</dbReference>
<dbReference type="STRING" id="1494590.ATN84_24360"/>
<evidence type="ECO:0000313" key="9">
    <source>
        <dbReference type="EMBL" id="KXF77953.1"/>
    </source>
</evidence>
<dbReference type="NCBIfam" id="NF003974">
    <property type="entry name" value="PRK05467.1-3"/>
    <property type="match status" value="1"/>
</dbReference>
<protein>
    <submittedName>
        <fullName evidence="9">Nuclease PIN</fullName>
    </submittedName>
</protein>
<dbReference type="Pfam" id="PF13640">
    <property type="entry name" value="2OG-FeII_Oxy_3"/>
    <property type="match status" value="1"/>
</dbReference>
<evidence type="ECO:0000256" key="4">
    <source>
        <dbReference type="ARBA" id="ARBA00022964"/>
    </source>
</evidence>
<keyword evidence="6 7" id="KW-0408">Iron</keyword>
<evidence type="ECO:0000256" key="1">
    <source>
        <dbReference type="ARBA" id="ARBA00001961"/>
    </source>
</evidence>
<evidence type="ECO:0000256" key="7">
    <source>
        <dbReference type="HAMAP-Rule" id="MF_00657"/>
    </source>
</evidence>
<dbReference type="InterPro" id="IPR023550">
    <property type="entry name" value="PKHD_hydroxylase"/>
</dbReference>
<dbReference type="InterPro" id="IPR005123">
    <property type="entry name" value="Oxoglu/Fe-dep_dioxygenase_dom"/>
</dbReference>
<keyword evidence="5 7" id="KW-0560">Oxidoreductase</keyword>
<reference evidence="9 10" key="1">
    <citation type="submission" date="2015-11" db="EMBL/GenBank/DDBJ databases">
        <title>Draft genome sequence of Paramesorhizobium deserti A-3-E, a strain highly resistant to diverse beta-lactam antibiotics.</title>
        <authorList>
            <person name="Lv R."/>
            <person name="Yang X."/>
            <person name="Fang N."/>
            <person name="Guo J."/>
            <person name="Luo X."/>
            <person name="Peng F."/>
            <person name="Yang R."/>
            <person name="Cui Y."/>
            <person name="Fang C."/>
            <person name="Song Y."/>
        </authorList>
    </citation>
    <scope>NUCLEOTIDE SEQUENCE [LARGE SCALE GENOMIC DNA]</scope>
    <source>
        <strain evidence="9 10">A-3-E</strain>
    </source>
</reference>
<dbReference type="OrthoDB" id="9812472at2"/>
<dbReference type="PANTHER" id="PTHR41536:SF1">
    <property type="entry name" value="PKHD-TYPE HYDROXYLASE YBIX"/>
    <property type="match status" value="1"/>
</dbReference>
<keyword evidence="4 7" id="KW-0223">Dioxygenase</keyword>
<dbReference type="RefSeq" id="WP_068881188.1">
    <property type="nucleotide sequence ID" value="NZ_LNTU01000004.1"/>
</dbReference>
<dbReference type="EMBL" id="LNTU01000004">
    <property type="protein sequence ID" value="KXF77953.1"/>
    <property type="molecule type" value="Genomic_DNA"/>
</dbReference>
<keyword evidence="10" id="KW-1185">Reference proteome</keyword>
<dbReference type="PROSITE" id="PS51471">
    <property type="entry name" value="FE2OG_OXY"/>
    <property type="match status" value="1"/>
</dbReference>
<dbReference type="Gene3D" id="4.10.860.20">
    <property type="entry name" value="Rabenosyn, Rab binding domain"/>
    <property type="match status" value="1"/>
</dbReference>
<dbReference type="NCBIfam" id="NF003975">
    <property type="entry name" value="PRK05467.1-4"/>
    <property type="match status" value="1"/>
</dbReference>
<evidence type="ECO:0000256" key="5">
    <source>
        <dbReference type="ARBA" id="ARBA00023002"/>
    </source>
</evidence>
<dbReference type="GO" id="GO:0031418">
    <property type="term" value="F:L-ascorbic acid binding"/>
    <property type="evidence" value="ECO:0007669"/>
    <property type="project" value="UniProtKB-KW"/>
</dbReference>
<proteinExistence type="inferred from homology"/>
<organism evidence="9 10">
    <name type="scientific">Paramesorhizobium deserti</name>
    <dbReference type="NCBI Taxonomy" id="1494590"/>
    <lineage>
        <taxon>Bacteria</taxon>
        <taxon>Pseudomonadati</taxon>
        <taxon>Pseudomonadota</taxon>
        <taxon>Alphaproteobacteria</taxon>
        <taxon>Hyphomicrobiales</taxon>
        <taxon>Phyllobacteriaceae</taxon>
        <taxon>Paramesorhizobium</taxon>
    </lineage>
</organism>
<name>A0A135HXR8_9HYPH</name>